<dbReference type="GO" id="GO:0009252">
    <property type="term" value="P:peptidoglycan biosynthetic process"/>
    <property type="evidence" value="ECO:0007669"/>
    <property type="project" value="UniProtKB-UniRule"/>
</dbReference>
<keyword evidence="7 16" id="KW-0812">Transmembrane</keyword>
<evidence type="ECO:0000256" key="10">
    <source>
        <dbReference type="ARBA" id="ARBA00022984"/>
    </source>
</evidence>
<feature type="transmembrane region" description="Helical" evidence="16">
    <location>
        <begin position="9"/>
        <end position="29"/>
    </location>
</feature>
<dbReference type="PANTHER" id="PTHR30627">
    <property type="entry name" value="PEPTIDOGLYCAN D,D-TRANSPEPTIDASE"/>
    <property type="match status" value="1"/>
</dbReference>
<dbReference type="GO" id="GO:0008360">
    <property type="term" value="P:regulation of cell shape"/>
    <property type="evidence" value="ECO:0007669"/>
    <property type="project" value="UniProtKB-KW"/>
</dbReference>
<evidence type="ECO:0000256" key="2">
    <source>
        <dbReference type="ARBA" id="ARBA00022475"/>
    </source>
</evidence>
<evidence type="ECO:0000313" key="20">
    <source>
        <dbReference type="Proteomes" id="UP000007464"/>
    </source>
</evidence>
<keyword evidence="9 16" id="KW-0133">Cell shape</keyword>
<evidence type="ECO:0000256" key="4">
    <source>
        <dbReference type="ARBA" id="ARBA00022618"/>
    </source>
</evidence>
<dbReference type="GO" id="GO:0008955">
    <property type="term" value="F:peptidoglycan glycosyltransferase activity"/>
    <property type="evidence" value="ECO:0007669"/>
    <property type="project" value="InterPro"/>
</dbReference>
<dbReference type="GO" id="GO:0009002">
    <property type="term" value="F:serine-type D-Ala-D-Ala carboxypeptidase activity"/>
    <property type="evidence" value="ECO:0007669"/>
    <property type="project" value="UniProtKB-UniRule"/>
</dbReference>
<evidence type="ECO:0000256" key="6">
    <source>
        <dbReference type="ARBA" id="ARBA00022670"/>
    </source>
</evidence>
<dbReference type="PANTHER" id="PTHR30627:SF1">
    <property type="entry name" value="PEPTIDOGLYCAN D,D-TRANSPEPTIDASE FTSI"/>
    <property type="match status" value="1"/>
</dbReference>
<evidence type="ECO:0000256" key="7">
    <source>
        <dbReference type="ARBA" id="ARBA00022692"/>
    </source>
</evidence>
<comment type="similarity">
    <text evidence="16">Belongs to the transpeptidase family. FtsI subfamily.</text>
</comment>
<keyword evidence="12 16" id="KW-0472">Membrane</keyword>
<dbReference type="NCBIfam" id="NF011685">
    <property type="entry name" value="PRK15105.1"/>
    <property type="match status" value="1"/>
</dbReference>
<dbReference type="InterPro" id="IPR012338">
    <property type="entry name" value="Beta-lactam/transpept-like"/>
</dbReference>
<evidence type="ECO:0000256" key="1">
    <source>
        <dbReference type="ARBA" id="ARBA00004370"/>
    </source>
</evidence>
<evidence type="ECO:0000256" key="5">
    <source>
        <dbReference type="ARBA" id="ARBA00022645"/>
    </source>
</evidence>
<dbReference type="Pfam" id="PF00905">
    <property type="entry name" value="Transpeptidase"/>
    <property type="match status" value="1"/>
</dbReference>
<comment type="catalytic activity">
    <reaction evidence="16">
        <text>Preferential cleavage: (Ac)2-L-Lys-D-Ala-|-D-Ala. Also transpeptidation of peptidyl-alanyl moieties that are N-acyl substituents of D-alanine.</text>
        <dbReference type="EC" id="3.4.16.4"/>
    </reaction>
</comment>
<evidence type="ECO:0000256" key="14">
    <source>
        <dbReference type="ARBA" id="ARBA00023306"/>
    </source>
</evidence>
<dbReference type="Proteomes" id="UP000007464">
    <property type="component" value="Chromosome"/>
</dbReference>
<keyword evidence="11 16" id="KW-1133">Transmembrane helix</keyword>
<dbReference type="GO" id="GO:0071555">
    <property type="term" value="P:cell wall organization"/>
    <property type="evidence" value="ECO:0007669"/>
    <property type="project" value="UniProtKB-KW"/>
</dbReference>
<dbReference type="GO" id="GO:0000917">
    <property type="term" value="P:division septum assembly"/>
    <property type="evidence" value="ECO:0007669"/>
    <property type="project" value="UniProtKB-KW"/>
</dbReference>
<dbReference type="OrthoDB" id="9789078at2"/>
<comment type="function">
    <text evidence="16">Catalyzes cross-linking of the peptidoglycan cell wall at the division septum.</text>
</comment>
<keyword evidence="15 16" id="KW-0961">Cell wall biogenesis/degradation</keyword>
<evidence type="ECO:0000256" key="13">
    <source>
        <dbReference type="ARBA" id="ARBA00023210"/>
    </source>
</evidence>
<gene>
    <name evidence="16 19" type="primary">ftsI</name>
    <name evidence="19" type="ordered locus">BVAF_137</name>
</gene>
<dbReference type="GO" id="GO:0008658">
    <property type="term" value="F:penicillin binding"/>
    <property type="evidence" value="ECO:0007669"/>
    <property type="project" value="InterPro"/>
</dbReference>
<keyword evidence="8 16" id="KW-0378">Hydrolase</keyword>
<dbReference type="InterPro" id="IPR005311">
    <property type="entry name" value="PBP_dimer"/>
</dbReference>
<dbReference type="GO" id="GO:0005886">
    <property type="term" value="C:plasma membrane"/>
    <property type="evidence" value="ECO:0007669"/>
    <property type="project" value="UniProtKB-SubCell"/>
</dbReference>
<proteinExistence type="inferred from homology"/>
<dbReference type="STRING" id="859654.BVAF_137"/>
<dbReference type="GO" id="GO:0006508">
    <property type="term" value="P:proteolysis"/>
    <property type="evidence" value="ECO:0007669"/>
    <property type="project" value="UniProtKB-KW"/>
</dbReference>
<evidence type="ECO:0000256" key="11">
    <source>
        <dbReference type="ARBA" id="ARBA00022989"/>
    </source>
</evidence>
<evidence type="ECO:0000259" key="18">
    <source>
        <dbReference type="Pfam" id="PF03717"/>
    </source>
</evidence>
<keyword evidence="3 16" id="KW-0997">Cell inner membrane</keyword>
<dbReference type="InterPro" id="IPR001460">
    <property type="entry name" value="PCN-bd_Tpept"/>
</dbReference>
<evidence type="ECO:0000256" key="3">
    <source>
        <dbReference type="ARBA" id="ARBA00022519"/>
    </source>
</evidence>
<evidence type="ECO:0000256" key="8">
    <source>
        <dbReference type="ARBA" id="ARBA00022801"/>
    </source>
</evidence>
<name>E8Q5P7_BLOVB</name>
<reference evidence="19 20" key="1">
    <citation type="journal article" date="2010" name="BMC Genomics">
        <title>Unprecedented loss of ammonia assimilation capability in a urease-encoding bacterial mutualist.</title>
        <authorList>
            <person name="Williams L.E."/>
            <person name="Wernegreen J.J."/>
        </authorList>
    </citation>
    <scope>NUCLEOTIDE SEQUENCE [LARGE SCALE GENOMIC DNA]</scope>
    <source>
        <strain evidence="19 20">BVAF</strain>
    </source>
</reference>
<dbReference type="Gene3D" id="3.30.450.330">
    <property type="match status" value="1"/>
</dbReference>
<dbReference type="InterPro" id="IPR037532">
    <property type="entry name" value="FtsI_transpept"/>
</dbReference>
<dbReference type="KEGG" id="bva:BVAF_137"/>
<protein>
    <recommendedName>
        <fullName evidence="16">Peptidoglycan D,D-transpeptidase FtsI</fullName>
        <ecNumber evidence="16">3.4.16.4</ecNumber>
    </recommendedName>
    <alternativeName>
        <fullName evidence="16">Penicillin-binding protein 3</fullName>
        <shortName evidence="16">PBP-3</shortName>
    </alternativeName>
</protein>
<dbReference type="SUPFAM" id="SSF56519">
    <property type="entry name" value="Penicillin binding protein dimerisation domain"/>
    <property type="match status" value="1"/>
</dbReference>
<keyword evidence="14 16" id="KW-0131">Cell cycle</keyword>
<feature type="active site" description="Acyl-ester intermediate" evidence="16">
    <location>
        <position position="294"/>
    </location>
</feature>
<keyword evidence="4 16" id="KW-0132">Cell division</keyword>
<evidence type="ECO:0000256" key="15">
    <source>
        <dbReference type="ARBA" id="ARBA00023316"/>
    </source>
</evidence>
<dbReference type="Gene3D" id="3.90.1310.10">
    <property type="entry name" value="Penicillin-binding protein 2a (Domain 2)"/>
    <property type="match status" value="1"/>
</dbReference>
<sequence>MIFFKNRRLYIAYSGVFFMFFILSARLIYLQIISSDHLINESNKRVLRIKSVSESRGMITDRMGRVLAVNVPTTSIWVDPKVVHKCSEMNFDIVKWSALSSILGLSLKKLLCFINQHNLDRFLYLARRIDSAIAEHISQLKLPGVYIQQESKRYYPAGSAAAHLVGVTNVDNQGIEGVEKSFNGWLAGSPKTRLVYQDRLGRVVEDINLLNEGQLSKSIELSIDERLQYVAYHELNNAVNIHKAKSGSVVLIDINTGEILAIANSPSYNPNNFSSIKQSMMRNRAITDVFEPGSTVKPIVIMTALQHDIIKKDSIINTLPYMINGHRIKDVSFNNQLTISEILKKSSNVGVSKLALAMPVSILLNSYLNFGMGQSTNVGLIGENKGKLYSSNRYDSDIERAALSYGYGLMITPLQLARMYAIIGGLSLSRQISIIKLDKSKSIPLISPSSNQIFSKSLMRTVINMMEVTTTSHSGCHQAAIEGYRVAVKTGTIKKVGSQGKYINKYIACTAGIAPVSNPRFALVVVIDDPKNGFYYGGMVSAPVFKSIMSSTLKIMNVDPDCFNNI</sequence>
<dbReference type="RefSeq" id="WP_013516469.1">
    <property type="nucleotide sequence ID" value="NC_014909.2"/>
</dbReference>
<dbReference type="HAMAP" id="MF_02080">
    <property type="entry name" value="FtsI_transpept"/>
    <property type="match status" value="1"/>
</dbReference>
<organism evidence="19 20">
    <name type="scientific">Blochmanniella vafra (strain BVAF)</name>
    <dbReference type="NCBI Taxonomy" id="859654"/>
    <lineage>
        <taxon>Bacteria</taxon>
        <taxon>Pseudomonadati</taxon>
        <taxon>Pseudomonadota</taxon>
        <taxon>Gammaproteobacteria</taxon>
        <taxon>Enterobacterales</taxon>
        <taxon>Enterobacteriaceae</taxon>
        <taxon>ant endosymbionts</taxon>
        <taxon>Candidatus Blochmanniella</taxon>
    </lineage>
</organism>
<dbReference type="SUPFAM" id="SSF56601">
    <property type="entry name" value="beta-lactamase/transpeptidase-like"/>
    <property type="match status" value="1"/>
</dbReference>
<dbReference type="InterPro" id="IPR050515">
    <property type="entry name" value="Beta-lactam/transpept"/>
</dbReference>
<dbReference type="EMBL" id="CP002189">
    <property type="protein sequence ID" value="ADV33544.1"/>
    <property type="molecule type" value="Genomic_DNA"/>
</dbReference>
<dbReference type="Gene3D" id="3.40.710.10">
    <property type="entry name" value="DD-peptidase/beta-lactamase superfamily"/>
    <property type="match status" value="1"/>
</dbReference>
<keyword evidence="20" id="KW-1185">Reference proteome</keyword>
<dbReference type="UniPathway" id="UPA00219"/>
<evidence type="ECO:0000259" key="17">
    <source>
        <dbReference type="Pfam" id="PF00905"/>
    </source>
</evidence>
<dbReference type="EC" id="3.4.16.4" evidence="16"/>
<dbReference type="Pfam" id="PF03717">
    <property type="entry name" value="PBP_dimer"/>
    <property type="match status" value="1"/>
</dbReference>
<comment type="subcellular location">
    <subcellularLocation>
        <location evidence="16">Cell inner membrane</location>
        <topology evidence="16">Single-pass membrane protein</topology>
    </subcellularLocation>
    <subcellularLocation>
        <location evidence="1">Membrane</location>
    </subcellularLocation>
</comment>
<evidence type="ECO:0000256" key="16">
    <source>
        <dbReference type="HAMAP-Rule" id="MF_02080"/>
    </source>
</evidence>
<dbReference type="GO" id="GO:0043093">
    <property type="term" value="P:FtsZ-dependent cytokinesis"/>
    <property type="evidence" value="ECO:0007669"/>
    <property type="project" value="UniProtKB-UniRule"/>
</dbReference>
<dbReference type="InterPro" id="IPR036138">
    <property type="entry name" value="PBP_dimer_sf"/>
</dbReference>
<dbReference type="Gene3D" id="1.10.150.770">
    <property type="match status" value="1"/>
</dbReference>
<evidence type="ECO:0000256" key="9">
    <source>
        <dbReference type="ARBA" id="ARBA00022960"/>
    </source>
</evidence>
<keyword evidence="6 16" id="KW-0645">Protease</keyword>
<dbReference type="HOGENOM" id="CLU_009289_6_2_6"/>
<evidence type="ECO:0000313" key="19">
    <source>
        <dbReference type="EMBL" id="ADV33544.1"/>
    </source>
</evidence>
<keyword evidence="2 16" id="KW-1003">Cell membrane</keyword>
<feature type="domain" description="Penicillin-binding protein dimerisation" evidence="18">
    <location>
        <begin position="55"/>
        <end position="206"/>
    </location>
</feature>
<evidence type="ECO:0000256" key="12">
    <source>
        <dbReference type="ARBA" id="ARBA00023136"/>
    </source>
</evidence>
<keyword evidence="10 16" id="KW-0573">Peptidoglycan synthesis</keyword>
<keyword evidence="13 16" id="KW-0717">Septation</keyword>
<keyword evidence="5 16" id="KW-0121">Carboxypeptidase</keyword>
<feature type="domain" description="Penicillin-binding protein transpeptidase" evidence="17">
    <location>
        <begin position="247"/>
        <end position="549"/>
    </location>
</feature>
<dbReference type="AlphaFoldDB" id="E8Q5P7"/>
<accession>E8Q5P7</accession>
<comment type="pathway">
    <text evidence="16">Cell wall biogenesis; peptidoglycan biosynthesis.</text>
</comment>